<dbReference type="EMBL" id="BAAAQK010000035">
    <property type="protein sequence ID" value="GAA1881409.1"/>
    <property type="molecule type" value="Genomic_DNA"/>
</dbReference>
<evidence type="ECO:0000313" key="8">
    <source>
        <dbReference type="EMBL" id="GAA1881409.1"/>
    </source>
</evidence>
<dbReference type="InterPro" id="IPR017039">
    <property type="entry name" value="Virul_fac_BrkB"/>
</dbReference>
<reference evidence="8 9" key="1">
    <citation type="journal article" date="2019" name="Int. J. Syst. Evol. Microbiol.">
        <title>The Global Catalogue of Microorganisms (GCM) 10K type strain sequencing project: providing services to taxonomists for standard genome sequencing and annotation.</title>
        <authorList>
            <consortium name="The Broad Institute Genomics Platform"/>
            <consortium name="The Broad Institute Genome Sequencing Center for Infectious Disease"/>
            <person name="Wu L."/>
            <person name="Ma J."/>
        </authorList>
    </citation>
    <scope>NUCLEOTIDE SEQUENCE [LARGE SCALE GENOMIC DNA]</scope>
    <source>
        <strain evidence="8 9">JCM 16009</strain>
    </source>
</reference>
<comment type="caution">
    <text evidence="8">The sequence shown here is derived from an EMBL/GenBank/DDBJ whole genome shotgun (WGS) entry which is preliminary data.</text>
</comment>
<dbReference type="Proteomes" id="UP001500449">
    <property type="component" value="Unassembled WGS sequence"/>
</dbReference>
<sequence length="329" mass="33879">MSLRGRAARLRGRYPAADHLHRTGRRFFAQRGNHLASAIAFATVLAATPLLMVLFSAAGFLLWLRPDLVAELESWVVGGFPAPVGEAVVPLVAAAVAGRGPIASVGTVAAVWAGTTWISVVREALAAMWELPPRPPASVLRFVRDLGSLLVLLLALVTSVALTVTATGGLGTVLGLLGLGDRPLTGALLGALGVLLGWGIAWCVLAWLLGRLPGHTLPLRQVAPVAATGALLVEAITVATTLTVGATSGSLGGAVFGTVLAVLAFLFAGARVLLSLAAWLATADPATSPPVRARRPGSRRATLLRTVPAEPDRAGRPDPRGADDRPPAR</sequence>
<organism evidence="8 9">
    <name type="scientific">Pseudonocardia ailaonensis</name>
    <dbReference type="NCBI Taxonomy" id="367279"/>
    <lineage>
        <taxon>Bacteria</taxon>
        <taxon>Bacillati</taxon>
        <taxon>Actinomycetota</taxon>
        <taxon>Actinomycetes</taxon>
        <taxon>Pseudonocardiales</taxon>
        <taxon>Pseudonocardiaceae</taxon>
        <taxon>Pseudonocardia</taxon>
    </lineage>
</organism>
<feature type="compositionally biased region" description="Basic and acidic residues" evidence="6">
    <location>
        <begin position="310"/>
        <end position="329"/>
    </location>
</feature>
<proteinExistence type="predicted"/>
<feature type="region of interest" description="Disordered" evidence="6">
    <location>
        <begin position="286"/>
        <end position="329"/>
    </location>
</feature>
<protein>
    <submittedName>
        <fullName evidence="8">Inner membrane protein YhjD</fullName>
    </submittedName>
</protein>
<dbReference type="PANTHER" id="PTHR30213:SF1">
    <property type="entry name" value="INNER MEMBRANE PROTEIN YHJD"/>
    <property type="match status" value="1"/>
</dbReference>
<feature type="transmembrane region" description="Helical" evidence="7">
    <location>
        <begin position="222"/>
        <end position="242"/>
    </location>
</feature>
<feature type="transmembrane region" description="Helical" evidence="7">
    <location>
        <begin position="109"/>
        <end position="129"/>
    </location>
</feature>
<feature type="transmembrane region" description="Helical" evidence="7">
    <location>
        <begin position="149"/>
        <end position="179"/>
    </location>
</feature>
<dbReference type="PANTHER" id="PTHR30213">
    <property type="entry name" value="INNER MEMBRANE PROTEIN YHJD"/>
    <property type="match status" value="1"/>
</dbReference>
<evidence type="ECO:0000256" key="1">
    <source>
        <dbReference type="ARBA" id="ARBA00004651"/>
    </source>
</evidence>
<dbReference type="Pfam" id="PF03631">
    <property type="entry name" value="Virul_fac_BrkB"/>
    <property type="match status" value="1"/>
</dbReference>
<gene>
    <name evidence="8" type="primary">yhjD_3</name>
    <name evidence="8" type="ORF">GCM10009836_73340</name>
</gene>
<accession>A0ABN2NPS1</accession>
<evidence type="ECO:0000256" key="7">
    <source>
        <dbReference type="SAM" id="Phobius"/>
    </source>
</evidence>
<evidence type="ECO:0000256" key="4">
    <source>
        <dbReference type="ARBA" id="ARBA00022989"/>
    </source>
</evidence>
<feature type="transmembrane region" description="Helical" evidence="7">
    <location>
        <begin position="254"/>
        <end position="281"/>
    </location>
</feature>
<evidence type="ECO:0000256" key="3">
    <source>
        <dbReference type="ARBA" id="ARBA00022692"/>
    </source>
</evidence>
<evidence type="ECO:0000256" key="2">
    <source>
        <dbReference type="ARBA" id="ARBA00022475"/>
    </source>
</evidence>
<evidence type="ECO:0000256" key="6">
    <source>
        <dbReference type="SAM" id="MobiDB-lite"/>
    </source>
</evidence>
<keyword evidence="5 7" id="KW-0472">Membrane</keyword>
<comment type="subcellular location">
    <subcellularLocation>
        <location evidence="1">Cell membrane</location>
        <topology evidence="1">Multi-pass membrane protein</topology>
    </subcellularLocation>
</comment>
<keyword evidence="3 7" id="KW-0812">Transmembrane</keyword>
<keyword evidence="2" id="KW-1003">Cell membrane</keyword>
<evidence type="ECO:0000256" key="5">
    <source>
        <dbReference type="ARBA" id="ARBA00023136"/>
    </source>
</evidence>
<feature type="transmembrane region" description="Helical" evidence="7">
    <location>
        <begin position="35"/>
        <end position="63"/>
    </location>
</feature>
<evidence type="ECO:0000313" key="9">
    <source>
        <dbReference type="Proteomes" id="UP001500449"/>
    </source>
</evidence>
<feature type="transmembrane region" description="Helical" evidence="7">
    <location>
        <begin position="186"/>
        <end position="210"/>
    </location>
</feature>
<keyword evidence="9" id="KW-1185">Reference proteome</keyword>
<keyword evidence="4 7" id="KW-1133">Transmembrane helix</keyword>
<name>A0ABN2NPS1_9PSEU</name>
<dbReference type="RefSeq" id="WP_344428322.1">
    <property type="nucleotide sequence ID" value="NZ_BAAAQK010000035.1"/>
</dbReference>